<proteinExistence type="predicted"/>
<dbReference type="InterPro" id="IPR003439">
    <property type="entry name" value="ABC_transporter-like_ATP-bd"/>
</dbReference>
<name>A0ABP7ZXF3_9MICO</name>
<dbReference type="PROSITE" id="PS50893">
    <property type="entry name" value="ABC_TRANSPORTER_2"/>
    <property type="match status" value="1"/>
</dbReference>
<dbReference type="InterPro" id="IPR050611">
    <property type="entry name" value="ABCF"/>
</dbReference>
<dbReference type="Pfam" id="PF00005">
    <property type="entry name" value="ABC_tran"/>
    <property type="match status" value="2"/>
</dbReference>
<evidence type="ECO:0000313" key="6">
    <source>
        <dbReference type="Proteomes" id="UP001501079"/>
    </source>
</evidence>
<dbReference type="InterPro" id="IPR027417">
    <property type="entry name" value="P-loop_NTPase"/>
</dbReference>
<keyword evidence="6" id="KW-1185">Reference proteome</keyword>
<dbReference type="PANTHER" id="PTHR19211:SF6">
    <property type="entry name" value="BLL7188 PROTEIN"/>
    <property type="match status" value="1"/>
</dbReference>
<dbReference type="PANTHER" id="PTHR19211">
    <property type="entry name" value="ATP-BINDING TRANSPORT PROTEIN-RELATED"/>
    <property type="match status" value="1"/>
</dbReference>
<accession>A0ABP7ZXF3</accession>
<evidence type="ECO:0000256" key="2">
    <source>
        <dbReference type="ARBA" id="ARBA00022741"/>
    </source>
</evidence>
<keyword evidence="3 5" id="KW-0067">ATP-binding</keyword>
<evidence type="ECO:0000256" key="1">
    <source>
        <dbReference type="ARBA" id="ARBA00022737"/>
    </source>
</evidence>
<dbReference type="SMART" id="SM00382">
    <property type="entry name" value="AAA"/>
    <property type="match status" value="2"/>
</dbReference>
<reference evidence="6" key="1">
    <citation type="journal article" date="2019" name="Int. J. Syst. Evol. Microbiol.">
        <title>The Global Catalogue of Microorganisms (GCM) 10K type strain sequencing project: providing services to taxonomists for standard genome sequencing and annotation.</title>
        <authorList>
            <consortium name="The Broad Institute Genomics Platform"/>
            <consortium name="The Broad Institute Genome Sequencing Center for Infectious Disease"/>
            <person name="Wu L."/>
            <person name="Ma J."/>
        </authorList>
    </citation>
    <scope>NUCLEOTIDE SEQUENCE [LARGE SCALE GENOMIC DNA]</scope>
    <source>
        <strain evidence="6">JCM 17591</strain>
    </source>
</reference>
<protein>
    <submittedName>
        <fullName evidence="5">ABC-F family ATP-binding cassette domain-containing protein</fullName>
    </submittedName>
</protein>
<organism evidence="5 6">
    <name type="scientific">Gryllotalpicola koreensis</name>
    <dbReference type="NCBI Taxonomy" id="993086"/>
    <lineage>
        <taxon>Bacteria</taxon>
        <taxon>Bacillati</taxon>
        <taxon>Actinomycetota</taxon>
        <taxon>Actinomycetes</taxon>
        <taxon>Micrococcales</taxon>
        <taxon>Microbacteriaceae</taxon>
        <taxon>Gryllotalpicola</taxon>
    </lineage>
</organism>
<keyword evidence="1" id="KW-0677">Repeat</keyword>
<feature type="domain" description="ABC transporter" evidence="4">
    <location>
        <begin position="7"/>
        <end position="239"/>
    </location>
</feature>
<evidence type="ECO:0000259" key="4">
    <source>
        <dbReference type="PROSITE" id="PS50893"/>
    </source>
</evidence>
<dbReference type="Proteomes" id="UP001501079">
    <property type="component" value="Unassembled WGS sequence"/>
</dbReference>
<dbReference type="EMBL" id="BAABBW010000002">
    <property type="protein sequence ID" value="GAA4172765.1"/>
    <property type="molecule type" value="Genomic_DNA"/>
</dbReference>
<dbReference type="SUPFAM" id="SSF52540">
    <property type="entry name" value="P-loop containing nucleoside triphosphate hydrolases"/>
    <property type="match status" value="2"/>
</dbReference>
<dbReference type="Gene3D" id="3.40.50.300">
    <property type="entry name" value="P-loop containing nucleotide triphosphate hydrolases"/>
    <property type="match status" value="2"/>
</dbReference>
<evidence type="ECO:0000256" key="3">
    <source>
        <dbReference type="ARBA" id="ARBA00022840"/>
    </source>
</evidence>
<comment type="caution">
    <text evidence="5">The sequence shown here is derived from an EMBL/GenBank/DDBJ whole genome shotgun (WGS) entry which is preliminary data.</text>
</comment>
<dbReference type="RefSeq" id="WP_344752718.1">
    <property type="nucleotide sequence ID" value="NZ_BAABBW010000002.1"/>
</dbReference>
<keyword evidence="2" id="KW-0547">Nucleotide-binding</keyword>
<gene>
    <name evidence="5" type="ORF">GCM10022287_14190</name>
</gene>
<dbReference type="GO" id="GO:0005524">
    <property type="term" value="F:ATP binding"/>
    <property type="evidence" value="ECO:0007669"/>
    <property type="project" value="UniProtKB-KW"/>
</dbReference>
<evidence type="ECO:0000313" key="5">
    <source>
        <dbReference type="EMBL" id="GAA4172765.1"/>
    </source>
</evidence>
<sequence length="522" mass="55398">MPSAPSVVLNDLTFTWPDGELAVDGLTGAFGRGRTGLIGANGAGKSTLLRLIAGHLTPTRGSVAITGTVDYLPQHLTIETDATLADLLGVRAVVDAVRAITNGDTSPELFDAIGADGWDAEERAAAALAAAGLPGELDRRVGELSGGEAMLAGVVGVRLRGASVALLDEPTNNLDGDARERLYELVRAWRGALIVVSHDTALLELMDDTAELRGGALTVFGGPFSAYRAWLDEQQAAARQALATAKQRLRVERRDRIRAETKVARSAADGRKKRANGDFGKAMFDGLKNSGEKSAAKIRGLHAGREAEAQAAVEAADLLIRDDDHIAVDLPDPGVARGRRIATLRGSDGREFIVQGPERVALTGPNGAGKTTLIERLVAGDGLLADRVAYLPQRIDTLDEQATVLANVERAAPNTTTAELRNRLARFLIRGDAISRPVSSLSGGERFRVALARLLLADPPAQLLVLDEPTNNLDLDSIDRLVEALAAYRGALIVVSHDRGFLERLHLDAELRLEASGVLSRV</sequence>
<dbReference type="InterPro" id="IPR003593">
    <property type="entry name" value="AAA+_ATPase"/>
</dbReference>